<evidence type="ECO:0000313" key="6">
    <source>
        <dbReference type="EMBL" id="KAF8486042.1"/>
    </source>
</evidence>
<dbReference type="OrthoDB" id="5982228at2759"/>
<accession>A0A9P5N4Q3</accession>
<dbReference type="EMBL" id="WHVB01000002">
    <property type="protein sequence ID" value="KAF8486042.1"/>
    <property type="molecule type" value="Genomic_DNA"/>
</dbReference>
<organism evidence="6 7">
    <name type="scientific">Russula ochroleuca</name>
    <dbReference type="NCBI Taxonomy" id="152965"/>
    <lineage>
        <taxon>Eukaryota</taxon>
        <taxon>Fungi</taxon>
        <taxon>Dikarya</taxon>
        <taxon>Basidiomycota</taxon>
        <taxon>Agaricomycotina</taxon>
        <taxon>Agaricomycetes</taxon>
        <taxon>Russulales</taxon>
        <taxon>Russulaceae</taxon>
        <taxon>Russula</taxon>
    </lineage>
</organism>
<dbReference type="Proteomes" id="UP000759537">
    <property type="component" value="Unassembled WGS sequence"/>
</dbReference>
<dbReference type="GO" id="GO:0015179">
    <property type="term" value="F:L-amino acid transmembrane transporter activity"/>
    <property type="evidence" value="ECO:0007669"/>
    <property type="project" value="TreeGrafter"/>
</dbReference>
<feature type="transmembrane region" description="Helical" evidence="5">
    <location>
        <begin position="30"/>
        <end position="47"/>
    </location>
</feature>
<feature type="transmembrane region" description="Helical" evidence="5">
    <location>
        <begin position="331"/>
        <end position="352"/>
    </location>
</feature>
<comment type="caution">
    <text evidence="6">The sequence shown here is derived from an EMBL/GenBank/DDBJ whole genome shotgun (WGS) entry which is preliminary data.</text>
</comment>
<dbReference type="PANTHER" id="PTHR11785:SF353">
    <property type="entry name" value="METHIONINE TRANSPORTER (EUROFUNG)"/>
    <property type="match status" value="1"/>
</dbReference>
<feature type="transmembrane region" description="Helical" evidence="5">
    <location>
        <begin position="292"/>
        <end position="310"/>
    </location>
</feature>
<evidence type="ECO:0000256" key="5">
    <source>
        <dbReference type="SAM" id="Phobius"/>
    </source>
</evidence>
<evidence type="ECO:0000256" key="1">
    <source>
        <dbReference type="ARBA" id="ARBA00004141"/>
    </source>
</evidence>
<dbReference type="PANTHER" id="PTHR11785">
    <property type="entry name" value="AMINO ACID TRANSPORTER"/>
    <property type="match status" value="1"/>
</dbReference>
<feature type="transmembrane region" description="Helical" evidence="5">
    <location>
        <begin position="364"/>
        <end position="385"/>
    </location>
</feature>
<evidence type="ECO:0000256" key="2">
    <source>
        <dbReference type="ARBA" id="ARBA00022692"/>
    </source>
</evidence>
<feature type="transmembrane region" description="Helical" evidence="5">
    <location>
        <begin position="237"/>
        <end position="257"/>
    </location>
</feature>
<evidence type="ECO:0000256" key="3">
    <source>
        <dbReference type="ARBA" id="ARBA00022989"/>
    </source>
</evidence>
<dbReference type="Pfam" id="PF13520">
    <property type="entry name" value="AA_permease_2"/>
    <property type="match status" value="1"/>
</dbReference>
<feature type="transmembrane region" description="Helical" evidence="5">
    <location>
        <begin position="157"/>
        <end position="177"/>
    </location>
</feature>
<sequence length="502" mass="54421">MLNLGQLLGSGIFSVPGVVLDSVGSVGLSLSLWVISPIFALGAWHSFDNVLSTFALLSYTELASFFPGRSGAEVVFLEHAYPRPRFFVPITFAISSVLLSFSASNSIVFAQYTLSFFDLPITDLSQTVLAVGVATFSAAVVATSTKWALRAVNALSLFKVLSLVFVAVTGVAVLAGFTRISDPLANFHNFWQGGTANPNSLATALIKTNFAYIGWSNAFNVLGEVNGTSPVLTVRNAGFISLGIVTTLFFAVNLAYIAAVPLDEIRHSGQLIGVLFFEHVFSGHWASKILPILVALSCVGNITIGQARIFREVARQGLLPYPTFFASTRPFGTPLGPVALKYAITVLAISAIPARDAFNFLLDLGSYPILVFHAATAIGLWLLRARRASEGLKKSPFQVWNAVIALWLFQSVFLLVMPWVPPEDGHADVSFWYATYCVVGIILLLLCALFYYVWIVLLPKISGYEIVEEVVDLGGGALTSRLVRKYKIRSPDERPLLSSPHD</sequence>
<comment type="subcellular location">
    <subcellularLocation>
        <location evidence="1">Membrane</location>
        <topology evidence="1">Multi-pass membrane protein</topology>
    </subcellularLocation>
</comment>
<feature type="transmembrane region" description="Helical" evidence="5">
    <location>
        <begin position="431"/>
        <end position="454"/>
    </location>
</feature>
<name>A0A9P5N4Q3_9AGAM</name>
<dbReference type="AlphaFoldDB" id="A0A9P5N4Q3"/>
<keyword evidence="4 5" id="KW-0472">Membrane</keyword>
<dbReference type="PIRSF" id="PIRSF006060">
    <property type="entry name" value="AA_transporter"/>
    <property type="match status" value="1"/>
</dbReference>
<keyword evidence="2 5" id="KW-0812">Transmembrane</keyword>
<feature type="transmembrane region" description="Helical" evidence="5">
    <location>
        <begin position="397"/>
        <end position="419"/>
    </location>
</feature>
<keyword evidence="7" id="KW-1185">Reference proteome</keyword>
<dbReference type="GO" id="GO:0016020">
    <property type="term" value="C:membrane"/>
    <property type="evidence" value="ECO:0007669"/>
    <property type="project" value="UniProtKB-SubCell"/>
</dbReference>
<protein>
    <submittedName>
        <fullName evidence="6">Amino acid/polyamine transporter I</fullName>
    </submittedName>
</protein>
<dbReference type="InterPro" id="IPR002293">
    <property type="entry name" value="AA/rel_permease1"/>
</dbReference>
<evidence type="ECO:0000313" key="7">
    <source>
        <dbReference type="Proteomes" id="UP000759537"/>
    </source>
</evidence>
<dbReference type="Gene3D" id="1.20.1740.10">
    <property type="entry name" value="Amino acid/polyamine transporter I"/>
    <property type="match status" value="1"/>
</dbReference>
<reference evidence="6" key="2">
    <citation type="journal article" date="2020" name="Nat. Commun.">
        <title>Large-scale genome sequencing of mycorrhizal fungi provides insights into the early evolution of symbiotic traits.</title>
        <authorList>
            <person name="Miyauchi S."/>
            <person name="Kiss E."/>
            <person name="Kuo A."/>
            <person name="Drula E."/>
            <person name="Kohler A."/>
            <person name="Sanchez-Garcia M."/>
            <person name="Morin E."/>
            <person name="Andreopoulos B."/>
            <person name="Barry K.W."/>
            <person name="Bonito G."/>
            <person name="Buee M."/>
            <person name="Carver A."/>
            <person name="Chen C."/>
            <person name="Cichocki N."/>
            <person name="Clum A."/>
            <person name="Culley D."/>
            <person name="Crous P.W."/>
            <person name="Fauchery L."/>
            <person name="Girlanda M."/>
            <person name="Hayes R.D."/>
            <person name="Keri Z."/>
            <person name="LaButti K."/>
            <person name="Lipzen A."/>
            <person name="Lombard V."/>
            <person name="Magnuson J."/>
            <person name="Maillard F."/>
            <person name="Murat C."/>
            <person name="Nolan M."/>
            <person name="Ohm R.A."/>
            <person name="Pangilinan J."/>
            <person name="Pereira M.F."/>
            <person name="Perotto S."/>
            <person name="Peter M."/>
            <person name="Pfister S."/>
            <person name="Riley R."/>
            <person name="Sitrit Y."/>
            <person name="Stielow J.B."/>
            <person name="Szollosi G."/>
            <person name="Zifcakova L."/>
            <person name="Stursova M."/>
            <person name="Spatafora J.W."/>
            <person name="Tedersoo L."/>
            <person name="Vaario L.M."/>
            <person name="Yamada A."/>
            <person name="Yan M."/>
            <person name="Wang P."/>
            <person name="Xu J."/>
            <person name="Bruns T."/>
            <person name="Baldrian P."/>
            <person name="Vilgalys R."/>
            <person name="Dunand C."/>
            <person name="Henrissat B."/>
            <person name="Grigoriev I.V."/>
            <person name="Hibbett D."/>
            <person name="Nagy L.G."/>
            <person name="Martin F.M."/>
        </authorList>
    </citation>
    <scope>NUCLEOTIDE SEQUENCE</scope>
    <source>
        <strain evidence="6">Prilba</strain>
    </source>
</reference>
<gene>
    <name evidence="6" type="ORF">DFH94DRAFT_622918</name>
</gene>
<evidence type="ECO:0000256" key="4">
    <source>
        <dbReference type="ARBA" id="ARBA00023136"/>
    </source>
</evidence>
<dbReference type="InterPro" id="IPR050598">
    <property type="entry name" value="AminoAcid_Transporter"/>
</dbReference>
<reference evidence="6" key="1">
    <citation type="submission" date="2019-10" db="EMBL/GenBank/DDBJ databases">
        <authorList>
            <consortium name="DOE Joint Genome Institute"/>
            <person name="Kuo A."/>
            <person name="Miyauchi S."/>
            <person name="Kiss E."/>
            <person name="Drula E."/>
            <person name="Kohler A."/>
            <person name="Sanchez-Garcia M."/>
            <person name="Andreopoulos B."/>
            <person name="Barry K.W."/>
            <person name="Bonito G."/>
            <person name="Buee M."/>
            <person name="Carver A."/>
            <person name="Chen C."/>
            <person name="Cichocki N."/>
            <person name="Clum A."/>
            <person name="Culley D."/>
            <person name="Crous P.W."/>
            <person name="Fauchery L."/>
            <person name="Girlanda M."/>
            <person name="Hayes R."/>
            <person name="Keri Z."/>
            <person name="LaButti K."/>
            <person name="Lipzen A."/>
            <person name="Lombard V."/>
            <person name="Magnuson J."/>
            <person name="Maillard F."/>
            <person name="Morin E."/>
            <person name="Murat C."/>
            <person name="Nolan M."/>
            <person name="Ohm R."/>
            <person name="Pangilinan J."/>
            <person name="Pereira M."/>
            <person name="Perotto S."/>
            <person name="Peter M."/>
            <person name="Riley R."/>
            <person name="Sitrit Y."/>
            <person name="Stielow B."/>
            <person name="Szollosi G."/>
            <person name="Zifcakova L."/>
            <person name="Stursova M."/>
            <person name="Spatafora J.W."/>
            <person name="Tedersoo L."/>
            <person name="Vaario L.-M."/>
            <person name="Yamada A."/>
            <person name="Yan M."/>
            <person name="Wang P."/>
            <person name="Xu J."/>
            <person name="Bruns T."/>
            <person name="Baldrian P."/>
            <person name="Vilgalys R."/>
            <person name="Henrissat B."/>
            <person name="Grigoriev I.V."/>
            <person name="Hibbett D."/>
            <person name="Nagy L.G."/>
            <person name="Martin F.M."/>
        </authorList>
    </citation>
    <scope>NUCLEOTIDE SEQUENCE</scope>
    <source>
        <strain evidence="6">Prilba</strain>
    </source>
</reference>
<feature type="transmembrane region" description="Helical" evidence="5">
    <location>
        <begin position="86"/>
        <end position="112"/>
    </location>
</feature>
<feature type="transmembrane region" description="Helical" evidence="5">
    <location>
        <begin position="124"/>
        <end position="145"/>
    </location>
</feature>
<keyword evidence="3 5" id="KW-1133">Transmembrane helix</keyword>
<proteinExistence type="predicted"/>